<evidence type="ECO:0000256" key="5">
    <source>
        <dbReference type="SAM" id="MobiDB-lite"/>
    </source>
</evidence>
<accession>A0AAV9ID38</accession>
<organism evidence="6 7">
    <name type="scientific">Galdieria yellowstonensis</name>
    <dbReference type="NCBI Taxonomy" id="3028027"/>
    <lineage>
        <taxon>Eukaryota</taxon>
        <taxon>Rhodophyta</taxon>
        <taxon>Bangiophyceae</taxon>
        <taxon>Galdieriales</taxon>
        <taxon>Galdieriaceae</taxon>
        <taxon>Galdieria</taxon>
    </lineage>
</organism>
<keyword evidence="3" id="KW-0963">Cytoplasm</keyword>
<evidence type="ECO:0000313" key="7">
    <source>
        <dbReference type="Proteomes" id="UP001300502"/>
    </source>
</evidence>
<evidence type="ECO:0000256" key="2">
    <source>
        <dbReference type="ARBA" id="ARBA00008332"/>
    </source>
</evidence>
<dbReference type="AlphaFoldDB" id="A0AAV9ID38"/>
<comment type="similarity">
    <text evidence="2">Belongs to the MLF family.</text>
</comment>
<reference evidence="6 7" key="1">
    <citation type="submission" date="2022-07" db="EMBL/GenBank/DDBJ databases">
        <title>Genome-wide signatures of adaptation to extreme environments.</title>
        <authorList>
            <person name="Cho C.H."/>
            <person name="Yoon H.S."/>
        </authorList>
    </citation>
    <scope>NUCLEOTIDE SEQUENCE [LARGE SCALE GENOMIC DNA]</scope>
    <source>
        <strain evidence="6 7">108.79 E11</strain>
    </source>
</reference>
<gene>
    <name evidence="6" type="ORF">GAYE_SCF09G3182</name>
</gene>
<protein>
    <submittedName>
        <fullName evidence="6">Uncharacterized protein</fullName>
    </submittedName>
</protein>
<evidence type="ECO:0000256" key="4">
    <source>
        <dbReference type="ARBA" id="ARBA00022553"/>
    </source>
</evidence>
<dbReference type="InterPro" id="IPR019376">
    <property type="entry name" value="Myeloid_leukemia_factor"/>
</dbReference>
<sequence length="267" mass="31255">MQPMYSSRERYPYYDGEVYDDTGVVPPETRPKGRRVIVEEPEEYGMPPGDRDDSEDDEHIGGWRRREQHSMQPWNQSPFEHFDRLFENPFSAMERGGFGGLFGNLEQSLRRLEEDFAKGGGNGSAHVYSYSSRKHFGPGGEVYEESTTTTKDGNRTEVRRHWKDSVAGNEEYTWKREIDGRGREVIRKRDGSGQEITKENYYNLTPEEREQFEQQWRTPYREGLDWSGNPDNFASVPQLSDNTWLESPKKEHHRGLGGLFRKLFKRD</sequence>
<comment type="caution">
    <text evidence="6">The sequence shown here is derived from an EMBL/GenBank/DDBJ whole genome shotgun (WGS) entry which is preliminary data.</text>
</comment>
<dbReference type="GO" id="GO:0005737">
    <property type="term" value="C:cytoplasm"/>
    <property type="evidence" value="ECO:0007669"/>
    <property type="project" value="UniProtKB-SubCell"/>
</dbReference>
<dbReference type="Proteomes" id="UP001300502">
    <property type="component" value="Unassembled WGS sequence"/>
</dbReference>
<comment type="subcellular location">
    <subcellularLocation>
        <location evidence="1">Cytoplasm</location>
    </subcellularLocation>
</comment>
<name>A0AAV9ID38_9RHOD</name>
<keyword evidence="7" id="KW-1185">Reference proteome</keyword>
<feature type="compositionally biased region" description="Basic and acidic residues" evidence="5">
    <location>
        <begin position="59"/>
        <end position="69"/>
    </location>
</feature>
<dbReference type="EMBL" id="JANCYU010000029">
    <property type="protein sequence ID" value="KAK4525274.1"/>
    <property type="molecule type" value="Genomic_DNA"/>
</dbReference>
<evidence type="ECO:0000313" key="6">
    <source>
        <dbReference type="EMBL" id="KAK4525274.1"/>
    </source>
</evidence>
<evidence type="ECO:0000256" key="1">
    <source>
        <dbReference type="ARBA" id="ARBA00004496"/>
    </source>
</evidence>
<proteinExistence type="inferred from homology"/>
<keyword evidence="4" id="KW-0597">Phosphoprotein</keyword>
<dbReference type="PANTHER" id="PTHR13105">
    <property type="entry name" value="MYELOID LEUKEMIA FACTOR"/>
    <property type="match status" value="1"/>
</dbReference>
<evidence type="ECO:0000256" key="3">
    <source>
        <dbReference type="ARBA" id="ARBA00022490"/>
    </source>
</evidence>
<feature type="region of interest" description="Disordered" evidence="5">
    <location>
        <begin position="16"/>
        <end position="75"/>
    </location>
</feature>
<dbReference type="Pfam" id="PF10248">
    <property type="entry name" value="Mlf1IP"/>
    <property type="match status" value="1"/>
</dbReference>